<evidence type="ECO:0000259" key="12">
    <source>
        <dbReference type="Pfam" id="PF00662"/>
    </source>
</evidence>
<keyword evidence="4" id="KW-1003">Cell membrane</keyword>
<dbReference type="InterPro" id="IPR050616">
    <property type="entry name" value="CPA3_Na-H_Antiporter_A"/>
</dbReference>
<evidence type="ECO:0000256" key="8">
    <source>
        <dbReference type="ARBA" id="ARBA00023136"/>
    </source>
</evidence>
<evidence type="ECO:0000256" key="3">
    <source>
        <dbReference type="ARBA" id="ARBA00022449"/>
    </source>
</evidence>
<feature type="transmembrane region" description="Helical" evidence="10">
    <location>
        <begin position="492"/>
        <end position="514"/>
    </location>
</feature>
<dbReference type="PANTHER" id="PTHR43373:SF1">
    <property type="entry name" value="NA(+)_H(+) ANTIPORTER SUBUNIT A"/>
    <property type="match status" value="1"/>
</dbReference>
<gene>
    <name evidence="15" type="ORF">BE21_40465</name>
</gene>
<evidence type="ECO:0000256" key="4">
    <source>
        <dbReference type="ARBA" id="ARBA00022475"/>
    </source>
</evidence>
<feature type="transmembrane region" description="Helical" evidence="10">
    <location>
        <begin position="205"/>
        <end position="230"/>
    </location>
</feature>
<feature type="transmembrane region" description="Helical" evidence="10">
    <location>
        <begin position="367"/>
        <end position="386"/>
    </location>
</feature>
<evidence type="ECO:0000256" key="2">
    <source>
        <dbReference type="ARBA" id="ARBA00022448"/>
    </source>
</evidence>
<dbReference type="InterPro" id="IPR001516">
    <property type="entry name" value="Proton_antipo_N"/>
</dbReference>
<feature type="domain" description="NADH:quinone oxidoreductase/Mrp antiporter transmembrane" evidence="11">
    <location>
        <begin position="128"/>
        <end position="410"/>
    </location>
</feature>
<dbReference type="Proteomes" id="UP000075502">
    <property type="component" value="Unassembled WGS sequence"/>
</dbReference>
<dbReference type="NCBIfam" id="NF009287">
    <property type="entry name" value="PRK12647.1"/>
    <property type="match status" value="1"/>
</dbReference>
<dbReference type="AlphaFoldDB" id="A0A150TLA1"/>
<dbReference type="InterPro" id="IPR025383">
    <property type="entry name" value="MrpA_C/MbhD"/>
</dbReference>
<evidence type="ECO:0000256" key="7">
    <source>
        <dbReference type="ARBA" id="ARBA00023065"/>
    </source>
</evidence>
<feature type="transmembrane region" description="Helical" evidence="10">
    <location>
        <begin position="111"/>
        <end position="127"/>
    </location>
</feature>
<feature type="transmembrane region" description="Helical" evidence="10">
    <location>
        <begin position="683"/>
        <end position="703"/>
    </location>
</feature>
<feature type="transmembrane region" description="Helical" evidence="10">
    <location>
        <begin position="599"/>
        <end position="617"/>
    </location>
</feature>
<keyword evidence="3" id="KW-0050">Antiport</keyword>
<name>A0A150TLA1_SORCE</name>
<feature type="domain" description="MrpA C-terminal/MbhD" evidence="13">
    <location>
        <begin position="609"/>
        <end position="673"/>
    </location>
</feature>
<feature type="transmembrane region" description="Helical" evidence="10">
    <location>
        <begin position="570"/>
        <end position="587"/>
    </location>
</feature>
<accession>A0A150TLA1</accession>
<dbReference type="GO" id="GO:0005886">
    <property type="term" value="C:plasma membrane"/>
    <property type="evidence" value="ECO:0007669"/>
    <property type="project" value="UniProtKB-SubCell"/>
</dbReference>
<feature type="transmembrane region" description="Helical" evidence="10">
    <location>
        <begin position="322"/>
        <end position="346"/>
    </location>
</feature>
<proteinExistence type="predicted"/>
<dbReference type="Pfam" id="PF00662">
    <property type="entry name" value="Proton_antipo_N"/>
    <property type="match status" value="1"/>
</dbReference>
<keyword evidence="2" id="KW-0813">Transport</keyword>
<feature type="transmembrane region" description="Helical" evidence="10">
    <location>
        <begin position="82"/>
        <end position="99"/>
    </location>
</feature>
<feature type="transmembrane region" description="Helical" evidence="10">
    <location>
        <begin position="163"/>
        <end position="185"/>
    </location>
</feature>
<comment type="subcellular location">
    <subcellularLocation>
        <location evidence="1">Cell membrane</location>
        <topology evidence="1">Multi-pass membrane protein</topology>
    </subcellularLocation>
    <subcellularLocation>
        <location evidence="9">Membrane</location>
        <topology evidence="9">Multi-pass membrane protein</topology>
    </subcellularLocation>
</comment>
<keyword evidence="6 10" id="KW-1133">Transmembrane helix</keyword>
<feature type="transmembrane region" description="Helical" evidence="10">
    <location>
        <begin position="448"/>
        <end position="466"/>
    </location>
</feature>
<feature type="transmembrane region" description="Helical" evidence="10">
    <location>
        <begin position="270"/>
        <end position="291"/>
    </location>
</feature>
<dbReference type="GO" id="GO:0015297">
    <property type="term" value="F:antiporter activity"/>
    <property type="evidence" value="ECO:0007669"/>
    <property type="project" value="UniProtKB-KW"/>
</dbReference>
<dbReference type="GO" id="GO:0006811">
    <property type="term" value="P:monoatomic ion transport"/>
    <property type="evidence" value="ECO:0007669"/>
    <property type="project" value="UniProtKB-KW"/>
</dbReference>
<sequence>MLWAVLSVFVGALLAPLLHRGHRGLGRPAGWLFAALPLVPLALAMRFVPRLFAAGEAHHASLPWIPSLGVELAVRLDGLSLVFLGLICAIGALIFVYASEYMRSHPRLGRFYAYLLLFTGSMAGLVLADDVILLFVCWELTSVSSYLLIGWDHERPEARKAALTALLVTGGGGLAMLAGLVLLAVVTGETQISRFSGDVVRGSPLYLPILLLVLAGAFTKSAQVPFHFWLPRAMAAPTPVSAYLHSATMVKAGVYLLARLHPTLGATREWHLVVTAFGAATMVTGAALAVAQKDLKRILAYSTVSVLGLLTMLLGIGTRAAVAAAVVYLAAHSLYKGALFMTAGTLDHETGTRDVTRLRGLARRMPITATAAVLAALSSAGAPPLLGFLSKELFYEAVLAPPSMTAVLVGAAVLSSALLVVVSLVVAHRPFFGGSPAAPTLPHEAPPSLWLGPATLAAASLVLGVAPRLLGDLPALAATAILGRPAPLALRLWHGLTPVLGLSVATLLAGLGLFRVLSGREARLLDAAARAATRLGAWGPARVYDAAFAGLLRFAEWLTRRLQTGHLRHYLLITVFTTVVLVGTPLLRSLPFTVPSLTVELPELVLAGVILGSAAMATRTQSRLTVVAALGAIGMCVMLVFVIFSALDLALTQIMVEVLTIVIFVLVLHHLPRFVPRSPARVWILDAIVSVIFGGTVTLLILMSSTLSPEPILSEFFVEKGYAEAHGRNIVNVILVDFRAMDTLGESTVLCVAGIGVYALLATRTRKGA</sequence>
<organism evidence="15 16">
    <name type="scientific">Sorangium cellulosum</name>
    <name type="common">Polyangium cellulosum</name>
    <dbReference type="NCBI Taxonomy" id="56"/>
    <lineage>
        <taxon>Bacteria</taxon>
        <taxon>Pseudomonadati</taxon>
        <taxon>Myxococcota</taxon>
        <taxon>Polyangia</taxon>
        <taxon>Polyangiales</taxon>
        <taxon>Polyangiaceae</taxon>
        <taxon>Sorangium</taxon>
    </lineage>
</organism>
<evidence type="ECO:0000256" key="6">
    <source>
        <dbReference type="ARBA" id="ARBA00022989"/>
    </source>
</evidence>
<evidence type="ECO:0000256" key="9">
    <source>
        <dbReference type="RuleBase" id="RU000320"/>
    </source>
</evidence>
<dbReference type="InterPro" id="IPR001750">
    <property type="entry name" value="ND/Mrp_TM"/>
</dbReference>
<evidence type="ECO:0000259" key="13">
    <source>
        <dbReference type="Pfam" id="PF13244"/>
    </source>
</evidence>
<dbReference type="PANTHER" id="PTHR43373">
    <property type="entry name" value="NA(+)/H(+) ANTIPORTER SUBUNIT"/>
    <property type="match status" value="1"/>
</dbReference>
<feature type="transmembrane region" description="Helical" evidence="10">
    <location>
        <begin position="298"/>
        <end position="316"/>
    </location>
</feature>
<protein>
    <submittedName>
        <fullName evidence="15">NADH dehydrogenase</fullName>
    </submittedName>
</protein>
<dbReference type="Pfam" id="PF13244">
    <property type="entry name" value="MbhD"/>
    <property type="match status" value="1"/>
</dbReference>
<feature type="domain" description="NADH-Ubiquinone oxidoreductase (complex I) chain 5 N-terminal" evidence="12">
    <location>
        <begin position="65"/>
        <end position="112"/>
    </location>
</feature>
<evidence type="ECO:0000259" key="11">
    <source>
        <dbReference type="Pfam" id="PF00361"/>
    </source>
</evidence>
<dbReference type="EMBL" id="JEME01002031">
    <property type="protein sequence ID" value="KYG05450.1"/>
    <property type="molecule type" value="Genomic_DNA"/>
</dbReference>
<feature type="transmembrane region" description="Helical" evidence="10">
    <location>
        <begin position="744"/>
        <end position="763"/>
    </location>
</feature>
<evidence type="ECO:0000259" key="14">
    <source>
        <dbReference type="Pfam" id="PF20501"/>
    </source>
</evidence>
<feature type="transmembrane region" description="Helical" evidence="10">
    <location>
        <begin position="406"/>
        <end position="427"/>
    </location>
</feature>
<evidence type="ECO:0000256" key="5">
    <source>
        <dbReference type="ARBA" id="ARBA00022692"/>
    </source>
</evidence>
<dbReference type="Pfam" id="PF00361">
    <property type="entry name" value="Proton_antipo_M"/>
    <property type="match status" value="1"/>
</dbReference>
<feature type="transmembrane region" description="Helical" evidence="10">
    <location>
        <begin position="624"/>
        <end position="644"/>
    </location>
</feature>
<evidence type="ECO:0000313" key="15">
    <source>
        <dbReference type="EMBL" id="KYG05450.1"/>
    </source>
</evidence>
<evidence type="ECO:0000313" key="16">
    <source>
        <dbReference type="Proteomes" id="UP000075502"/>
    </source>
</evidence>
<dbReference type="Gene3D" id="1.20.5.2700">
    <property type="match status" value="1"/>
</dbReference>
<keyword evidence="8 10" id="KW-0472">Membrane</keyword>
<keyword evidence="5 9" id="KW-0812">Transmembrane</keyword>
<reference evidence="15 16" key="1">
    <citation type="submission" date="2014-02" db="EMBL/GenBank/DDBJ databases">
        <title>The small core and large imbalanced accessory genome model reveals a collaborative survival strategy of Sorangium cellulosum strains in nature.</title>
        <authorList>
            <person name="Han K."/>
            <person name="Peng R."/>
            <person name="Blom J."/>
            <person name="Li Y.-Z."/>
        </authorList>
    </citation>
    <scope>NUCLEOTIDE SEQUENCE [LARGE SCALE GENOMIC DNA]</scope>
    <source>
        <strain evidence="15 16">So0007-03</strain>
    </source>
</reference>
<feature type="transmembrane region" description="Helical" evidence="10">
    <location>
        <begin position="650"/>
        <end position="671"/>
    </location>
</feature>
<evidence type="ECO:0000256" key="1">
    <source>
        <dbReference type="ARBA" id="ARBA00004651"/>
    </source>
</evidence>
<dbReference type="InterPro" id="IPR046806">
    <property type="entry name" value="MrpA_C/MbhE"/>
</dbReference>
<feature type="domain" description="MrpA C-terminal/MbhE" evidence="14">
    <location>
        <begin position="686"/>
        <end position="762"/>
    </location>
</feature>
<dbReference type="PRINTS" id="PR01434">
    <property type="entry name" value="NADHDHGNASE5"/>
</dbReference>
<dbReference type="Pfam" id="PF20501">
    <property type="entry name" value="MbhE"/>
    <property type="match status" value="1"/>
</dbReference>
<feature type="transmembrane region" description="Helical" evidence="10">
    <location>
        <begin position="30"/>
        <end position="48"/>
    </location>
</feature>
<evidence type="ECO:0000256" key="10">
    <source>
        <dbReference type="SAM" id="Phobius"/>
    </source>
</evidence>
<comment type="caution">
    <text evidence="15">The sequence shown here is derived from an EMBL/GenBank/DDBJ whole genome shotgun (WGS) entry which is preliminary data.</text>
</comment>
<keyword evidence="7" id="KW-0406">Ion transport</keyword>